<protein>
    <submittedName>
        <fullName evidence="8">MFS transporter</fullName>
    </submittedName>
</protein>
<feature type="transmembrane region" description="Helical" evidence="6">
    <location>
        <begin position="99"/>
        <end position="121"/>
    </location>
</feature>
<feature type="transmembrane region" description="Helical" evidence="6">
    <location>
        <begin position="294"/>
        <end position="313"/>
    </location>
</feature>
<dbReference type="Gene3D" id="1.20.1250.20">
    <property type="entry name" value="MFS general substrate transporter like domains"/>
    <property type="match status" value="2"/>
</dbReference>
<dbReference type="GO" id="GO:0022857">
    <property type="term" value="F:transmembrane transporter activity"/>
    <property type="evidence" value="ECO:0007669"/>
    <property type="project" value="InterPro"/>
</dbReference>
<accession>A0A3A4BCW0</accession>
<dbReference type="InterPro" id="IPR036259">
    <property type="entry name" value="MFS_trans_sf"/>
</dbReference>
<evidence type="ECO:0000256" key="6">
    <source>
        <dbReference type="SAM" id="Phobius"/>
    </source>
</evidence>
<reference evidence="8 9" key="1">
    <citation type="submission" date="2018-09" db="EMBL/GenBank/DDBJ databases">
        <title>YIM 75507 draft genome.</title>
        <authorList>
            <person name="Tang S."/>
            <person name="Feng Y."/>
        </authorList>
    </citation>
    <scope>NUCLEOTIDE SEQUENCE [LARGE SCALE GENOMIC DNA]</scope>
    <source>
        <strain evidence="8 9">YIM 75507</strain>
    </source>
</reference>
<dbReference type="InterPro" id="IPR050189">
    <property type="entry name" value="MFS_Efflux_Transporters"/>
</dbReference>
<feature type="transmembrane region" description="Helical" evidence="6">
    <location>
        <begin position="40"/>
        <end position="63"/>
    </location>
</feature>
<dbReference type="InterPro" id="IPR020846">
    <property type="entry name" value="MFS_dom"/>
</dbReference>
<evidence type="ECO:0000313" key="9">
    <source>
        <dbReference type="Proteomes" id="UP000265768"/>
    </source>
</evidence>
<dbReference type="PROSITE" id="PS50850">
    <property type="entry name" value="MFS"/>
    <property type="match status" value="1"/>
</dbReference>
<dbReference type="PANTHER" id="PTHR43124">
    <property type="entry name" value="PURINE EFFLUX PUMP PBUE"/>
    <property type="match status" value="1"/>
</dbReference>
<feature type="transmembrane region" description="Helical" evidence="6">
    <location>
        <begin position="70"/>
        <end position="93"/>
    </location>
</feature>
<keyword evidence="5 6" id="KW-0472">Membrane</keyword>
<comment type="subcellular location">
    <subcellularLocation>
        <location evidence="1">Cell membrane</location>
        <topology evidence="1">Multi-pass membrane protein</topology>
    </subcellularLocation>
</comment>
<dbReference type="Proteomes" id="UP000265768">
    <property type="component" value="Unassembled WGS sequence"/>
</dbReference>
<evidence type="ECO:0000256" key="2">
    <source>
        <dbReference type="ARBA" id="ARBA00022475"/>
    </source>
</evidence>
<feature type="transmembrane region" description="Helical" evidence="6">
    <location>
        <begin position="238"/>
        <end position="256"/>
    </location>
</feature>
<comment type="caution">
    <text evidence="8">The sequence shown here is derived from an EMBL/GenBank/DDBJ whole genome shotgun (WGS) entry which is preliminary data.</text>
</comment>
<keyword evidence="2" id="KW-1003">Cell membrane</keyword>
<evidence type="ECO:0000313" key="8">
    <source>
        <dbReference type="EMBL" id="RJL35936.1"/>
    </source>
</evidence>
<dbReference type="NCBIfam" id="NF033135">
    <property type="entry name" value="cmx_cmrA"/>
    <property type="match status" value="1"/>
</dbReference>
<dbReference type="EMBL" id="QZEY01000001">
    <property type="protein sequence ID" value="RJL35936.1"/>
    <property type="molecule type" value="Genomic_DNA"/>
</dbReference>
<keyword evidence="3 6" id="KW-0812">Transmembrane</keyword>
<dbReference type="RefSeq" id="WP_119924908.1">
    <property type="nucleotide sequence ID" value="NZ_QZEY01000001.1"/>
</dbReference>
<feature type="transmembrane region" description="Helical" evidence="6">
    <location>
        <begin position="128"/>
        <end position="152"/>
    </location>
</feature>
<feature type="transmembrane region" description="Helical" evidence="6">
    <location>
        <begin position="268"/>
        <end position="288"/>
    </location>
</feature>
<dbReference type="CDD" id="cd17324">
    <property type="entry name" value="MFS_NepI_like"/>
    <property type="match status" value="1"/>
</dbReference>
<feature type="transmembrane region" description="Helical" evidence="6">
    <location>
        <begin position="325"/>
        <end position="345"/>
    </location>
</feature>
<keyword evidence="4 6" id="KW-1133">Transmembrane helix</keyword>
<feature type="transmembrane region" description="Helical" evidence="6">
    <location>
        <begin position="203"/>
        <end position="226"/>
    </location>
</feature>
<evidence type="ECO:0000256" key="4">
    <source>
        <dbReference type="ARBA" id="ARBA00022989"/>
    </source>
</evidence>
<organism evidence="8 9">
    <name type="scientific">Bailinhaonella thermotolerans</name>
    <dbReference type="NCBI Taxonomy" id="1070861"/>
    <lineage>
        <taxon>Bacteria</taxon>
        <taxon>Bacillati</taxon>
        <taxon>Actinomycetota</taxon>
        <taxon>Actinomycetes</taxon>
        <taxon>Streptosporangiales</taxon>
        <taxon>Streptosporangiaceae</taxon>
        <taxon>Bailinhaonella</taxon>
    </lineage>
</organism>
<dbReference type="GO" id="GO:0005886">
    <property type="term" value="C:plasma membrane"/>
    <property type="evidence" value="ECO:0007669"/>
    <property type="project" value="UniProtKB-SubCell"/>
</dbReference>
<evidence type="ECO:0000259" key="7">
    <source>
        <dbReference type="PROSITE" id="PS50850"/>
    </source>
</evidence>
<dbReference type="PANTHER" id="PTHR43124:SF3">
    <property type="entry name" value="CHLORAMPHENICOL EFFLUX PUMP RV0191"/>
    <property type="match status" value="1"/>
</dbReference>
<proteinExistence type="predicted"/>
<evidence type="ECO:0000256" key="5">
    <source>
        <dbReference type="ARBA" id="ARBA00023136"/>
    </source>
</evidence>
<feature type="transmembrane region" description="Helical" evidence="6">
    <location>
        <begin position="158"/>
        <end position="178"/>
    </location>
</feature>
<dbReference type="OrthoDB" id="9814237at2"/>
<gene>
    <name evidence="8" type="ORF">D5H75_03980</name>
</gene>
<keyword evidence="9" id="KW-1185">Reference proteome</keyword>
<dbReference type="SUPFAM" id="SSF103473">
    <property type="entry name" value="MFS general substrate transporter"/>
    <property type="match status" value="1"/>
</dbReference>
<evidence type="ECO:0000256" key="1">
    <source>
        <dbReference type="ARBA" id="ARBA00004651"/>
    </source>
</evidence>
<dbReference type="Pfam" id="PF07690">
    <property type="entry name" value="MFS_1"/>
    <property type="match status" value="1"/>
</dbReference>
<evidence type="ECO:0000256" key="3">
    <source>
        <dbReference type="ARBA" id="ARBA00022692"/>
    </source>
</evidence>
<dbReference type="InterPro" id="IPR011701">
    <property type="entry name" value="MFS"/>
</dbReference>
<feature type="transmembrane region" description="Helical" evidence="6">
    <location>
        <begin position="357"/>
        <end position="379"/>
    </location>
</feature>
<feature type="domain" description="Major facilitator superfamily (MFS) profile" evidence="7">
    <location>
        <begin position="4"/>
        <end position="381"/>
    </location>
</feature>
<sequence length="395" mass="38440">MPVAVYLLGLAVFALGTSEFMLSGLLPAIAADLGVSIPDAGLLISAFAIGMLVGAPALALLTLRRPRRPALTALLAVFVAAHVAGALTPGYAVLFGTRIVAALAAAGFTALATVAAMGMVAENRRGRATAVVIGGLTVANIAGVPAGTFIGQHAGWRAAFWAVAALAALAAVGVLATVPGGRPAGNGAPSVARELRAMAGGRLWIVFATIALASAAVVVTFGYLGALLTETTRVGQEWVPAVLGLFGVGALLGITAGGRAADTRPRAALYAGVGGLTVVSAALAVAAAGPVPTIVLVFLLGVAGFLITPVLNVRAYALAGPAHTLAGGAIVAAYNVGNTAAPWLGGLAIGAGLGYASVAWVGAALGAASLVAVTLGVLADRRAPGAAATVPAPAE</sequence>
<name>A0A3A4BCW0_9ACTN</name>
<dbReference type="AlphaFoldDB" id="A0A3A4BCW0"/>